<reference evidence="1" key="1">
    <citation type="submission" date="2021-12" db="EMBL/GenBank/DDBJ databases">
        <authorList>
            <person name="King R."/>
        </authorList>
    </citation>
    <scope>NUCLEOTIDE SEQUENCE</scope>
</reference>
<keyword evidence="2" id="KW-1185">Reference proteome</keyword>
<dbReference type="AlphaFoldDB" id="A0A9P0A2B9"/>
<gene>
    <name evidence="1" type="ORF">BEMITA_LOCUS1584</name>
</gene>
<dbReference type="Proteomes" id="UP001152759">
    <property type="component" value="Chromosome 1"/>
</dbReference>
<dbReference type="EMBL" id="OU963862">
    <property type="protein sequence ID" value="CAH0381988.1"/>
    <property type="molecule type" value="Genomic_DNA"/>
</dbReference>
<accession>A0A9P0A2B9</accession>
<protein>
    <submittedName>
        <fullName evidence="1">Uncharacterized protein</fullName>
    </submittedName>
</protein>
<sequence length="90" mass="10519">MIRGMLLRIVRNAVAKQYSFQGKGESNKKFDKYLIVSMMLNVVRSHEEYKSFSESSFQTIVADWLRNSDKRLRTELKREAASIQPVADYL</sequence>
<evidence type="ECO:0000313" key="1">
    <source>
        <dbReference type="EMBL" id="CAH0381988.1"/>
    </source>
</evidence>
<evidence type="ECO:0000313" key="2">
    <source>
        <dbReference type="Proteomes" id="UP001152759"/>
    </source>
</evidence>
<organism evidence="1 2">
    <name type="scientific">Bemisia tabaci</name>
    <name type="common">Sweetpotato whitefly</name>
    <name type="synonym">Aleurodes tabaci</name>
    <dbReference type="NCBI Taxonomy" id="7038"/>
    <lineage>
        <taxon>Eukaryota</taxon>
        <taxon>Metazoa</taxon>
        <taxon>Ecdysozoa</taxon>
        <taxon>Arthropoda</taxon>
        <taxon>Hexapoda</taxon>
        <taxon>Insecta</taxon>
        <taxon>Pterygota</taxon>
        <taxon>Neoptera</taxon>
        <taxon>Paraneoptera</taxon>
        <taxon>Hemiptera</taxon>
        <taxon>Sternorrhyncha</taxon>
        <taxon>Aleyrodoidea</taxon>
        <taxon>Aleyrodidae</taxon>
        <taxon>Aleyrodinae</taxon>
        <taxon>Bemisia</taxon>
    </lineage>
</organism>
<name>A0A9P0A2B9_BEMTA</name>
<proteinExistence type="predicted"/>